<evidence type="ECO:0000313" key="2">
    <source>
        <dbReference type="EMBL" id="ROT72850.1"/>
    </source>
</evidence>
<keyword evidence="1" id="KW-0812">Transmembrane</keyword>
<feature type="transmembrane region" description="Helical" evidence="1">
    <location>
        <begin position="387"/>
        <end position="414"/>
    </location>
</feature>
<dbReference type="AlphaFoldDB" id="A0A423T8Q9"/>
<dbReference type="Proteomes" id="UP000283509">
    <property type="component" value="Unassembled WGS sequence"/>
</dbReference>
<keyword evidence="1" id="KW-0472">Membrane</keyword>
<keyword evidence="3" id="KW-1185">Reference proteome</keyword>
<organism evidence="2 3">
    <name type="scientific">Penaeus vannamei</name>
    <name type="common">Whiteleg shrimp</name>
    <name type="synonym">Litopenaeus vannamei</name>
    <dbReference type="NCBI Taxonomy" id="6689"/>
    <lineage>
        <taxon>Eukaryota</taxon>
        <taxon>Metazoa</taxon>
        <taxon>Ecdysozoa</taxon>
        <taxon>Arthropoda</taxon>
        <taxon>Crustacea</taxon>
        <taxon>Multicrustacea</taxon>
        <taxon>Malacostraca</taxon>
        <taxon>Eumalacostraca</taxon>
        <taxon>Eucarida</taxon>
        <taxon>Decapoda</taxon>
        <taxon>Dendrobranchiata</taxon>
        <taxon>Penaeoidea</taxon>
        <taxon>Penaeidae</taxon>
        <taxon>Penaeus</taxon>
    </lineage>
</organism>
<evidence type="ECO:0000313" key="3">
    <source>
        <dbReference type="Proteomes" id="UP000283509"/>
    </source>
</evidence>
<feature type="transmembrane region" description="Helical" evidence="1">
    <location>
        <begin position="68"/>
        <end position="91"/>
    </location>
</feature>
<accession>A0A423T8Q9</accession>
<reference evidence="2 3" key="2">
    <citation type="submission" date="2019-01" db="EMBL/GenBank/DDBJ databases">
        <title>The decoding of complex shrimp genome reveals the adaptation for benthos swimmer, frequently molting mechanism and breeding impact on genome.</title>
        <authorList>
            <person name="Sun Y."/>
            <person name="Gao Y."/>
            <person name="Yu Y."/>
        </authorList>
    </citation>
    <scope>NUCLEOTIDE SEQUENCE [LARGE SCALE GENOMIC DNA]</scope>
    <source>
        <tissue evidence="2">Muscle</tissue>
    </source>
</reference>
<keyword evidence="1" id="KW-1133">Transmembrane helix</keyword>
<name>A0A423T8Q9_PENVA</name>
<feature type="transmembrane region" description="Helical" evidence="1">
    <location>
        <begin position="175"/>
        <end position="196"/>
    </location>
</feature>
<feature type="transmembrane region" description="Helical" evidence="1">
    <location>
        <begin position="143"/>
        <end position="163"/>
    </location>
</feature>
<proteinExistence type="predicted"/>
<gene>
    <name evidence="2" type="ORF">C7M84_008750</name>
</gene>
<evidence type="ECO:0000256" key="1">
    <source>
        <dbReference type="SAM" id="Phobius"/>
    </source>
</evidence>
<sequence length="424" mass="47694">MARMQEFRRAKREDSGRGSLTWAASMEAKGTTGREGVEGSFPALLLATGALGFVLPRRRPSGRYEASWLRLVPMAATVALFSWIIITFPIGFTEVAYDKVVDLIPHSTNTVLILYSFAMAIYRRRETANLFKALDGKLKPSNVYFSVLSSFLFLLHGLLFFAINCLMTDWEKKTLIYVVSLTFMHPTLPLLLDLYVAHLIRGLNQVYQGALEGVADGDAPPPHSHKGLGTSQGSRVFVVPQKGARTTDHHNINRMEEIMAICDGVSHPVNLLNEIFSGWTFLRCAALLAKLLNSAYYLTVFFGNWYYFVCSACYTLHEITSFGFLCRQADSLTEAPDSFHRPHFPPQHRLLEDILLTLQRRSSTPTEDRIRLLCLTAHLRARPAHVVIWNMGALGSFVLISTLNIVTAFTAIVYQYRPKNEEVL</sequence>
<comment type="caution">
    <text evidence="2">The sequence shown here is derived from an EMBL/GenBank/DDBJ whole genome shotgun (WGS) entry which is preliminary data.</text>
</comment>
<dbReference type="EMBL" id="QCYY01002102">
    <property type="protein sequence ID" value="ROT72850.1"/>
    <property type="molecule type" value="Genomic_DNA"/>
</dbReference>
<protein>
    <recommendedName>
        <fullName evidence="4">Gustatory receptor</fullName>
    </recommendedName>
</protein>
<feature type="transmembrane region" description="Helical" evidence="1">
    <location>
        <begin position="103"/>
        <end position="122"/>
    </location>
</feature>
<evidence type="ECO:0008006" key="4">
    <source>
        <dbReference type="Google" id="ProtNLM"/>
    </source>
</evidence>
<reference evidence="2 3" key="1">
    <citation type="submission" date="2018-04" db="EMBL/GenBank/DDBJ databases">
        <authorList>
            <person name="Zhang X."/>
            <person name="Yuan J."/>
            <person name="Li F."/>
            <person name="Xiang J."/>
        </authorList>
    </citation>
    <scope>NUCLEOTIDE SEQUENCE [LARGE SCALE GENOMIC DNA]</scope>
    <source>
        <tissue evidence="2">Muscle</tissue>
    </source>
</reference>